<reference evidence="1 2" key="1">
    <citation type="journal article" date="2019" name="PLoS Negl. Trop. Dis.">
        <title>Whole genome sequencing of Entamoeba nuttalli reveals mammalian host-related molecular signatures and a novel octapeptide-repeat surface protein.</title>
        <authorList>
            <person name="Tanaka M."/>
            <person name="Makiuchi T."/>
            <person name="Komiyama T."/>
            <person name="Shiina T."/>
            <person name="Osaki K."/>
            <person name="Tachibana H."/>
        </authorList>
    </citation>
    <scope>NUCLEOTIDE SEQUENCE [LARGE SCALE GENOMIC DNA]</scope>
    <source>
        <strain evidence="1 2">P19-061405</strain>
    </source>
</reference>
<dbReference type="SUPFAM" id="SSF48371">
    <property type="entry name" value="ARM repeat"/>
    <property type="match status" value="1"/>
</dbReference>
<name>A0ABQ0DB95_9EUKA</name>
<accession>A0ABQ0DB95</accession>
<dbReference type="InterPro" id="IPR011989">
    <property type="entry name" value="ARM-like"/>
</dbReference>
<organism evidence="1 2">
    <name type="scientific">Entamoeba nuttalli</name>
    <dbReference type="NCBI Taxonomy" id="412467"/>
    <lineage>
        <taxon>Eukaryota</taxon>
        <taxon>Amoebozoa</taxon>
        <taxon>Evosea</taxon>
        <taxon>Archamoebae</taxon>
        <taxon>Mastigamoebida</taxon>
        <taxon>Entamoebidae</taxon>
        <taxon>Entamoeba</taxon>
    </lineage>
</organism>
<dbReference type="Proteomes" id="UP001628156">
    <property type="component" value="Unassembled WGS sequence"/>
</dbReference>
<gene>
    <name evidence="1" type="ORF">ENUP19_0047G0192</name>
</gene>
<dbReference type="Gene3D" id="1.25.10.10">
    <property type="entry name" value="Leucine-rich Repeat Variant"/>
    <property type="match status" value="1"/>
</dbReference>
<dbReference type="InterPro" id="IPR016024">
    <property type="entry name" value="ARM-type_fold"/>
</dbReference>
<proteinExistence type="predicted"/>
<comment type="caution">
    <text evidence="1">The sequence shown here is derived from an EMBL/GenBank/DDBJ whole genome shotgun (WGS) entry which is preliminary data.</text>
</comment>
<keyword evidence="2" id="KW-1185">Reference proteome</keyword>
<protein>
    <recommendedName>
        <fullName evidence="3">HEAT repeat domain containing protein</fullName>
    </recommendedName>
</protein>
<evidence type="ECO:0008006" key="3">
    <source>
        <dbReference type="Google" id="ProtNLM"/>
    </source>
</evidence>
<evidence type="ECO:0000313" key="2">
    <source>
        <dbReference type="Proteomes" id="UP001628156"/>
    </source>
</evidence>
<dbReference type="EMBL" id="BAAFRS010000047">
    <property type="protein sequence ID" value="GAB1220125.1"/>
    <property type="molecule type" value="Genomic_DNA"/>
</dbReference>
<sequence>MLRSKYKKNLYALLEEKEFNVAAFNKLHHSVELTPVKLPKVFRILEEYITKNFTNEVNVVKATRTMGELSNNCREHLALMDERIVRVIRQCLGSANPKIKQAGMQLLGYYVKACNETSIRANFDEIKNLPLDLTKSAVNDTKDSEQALGALKDCVLIFQMVSEIDQILGSKTVLRVIFDCLNKNETNEAAKDIVLDIVSSITDKITMTKFMDGIKDYLDSSQKWENKLSQELIVEISGLIKVTMKDVMIQSILDHIPKTESISVKLSQLKLVQKLVDGRNDISADLLRKIHSLFTFSITSYDDLENSEAKEFINEVFDLIQKTLELVNDDLIKSDFCSFVFSESDNSSESKRFLNTVLLIKIVPLIKRDVIQRIDRIPFIKFLSNLVFSNHEIRSNSVKVIREFLFGSDEVITQQNNDIVFSTQIKYDLAESLLQSSTKTDELVQIYNLWRDIILGGELNELVETIPLIGYMSKRIQKLDAKHRNYVHYIILMLLKTISIKYNIEELATYLDERMKGIERYYDVTELNLKINKATKEYEDISQFIVKQSEVVDILKASDISNKIPNINKLNDEITSKDKNKHKATSSKLISNNKSIGNNDHHNEKIITTNVDFNTLKKACLHNRNESKNETKTEQSFEGLMKEYQEMKKQEDDLIKEIEEIVKGVDDVNTVVDAKELYGEVNWVFEL</sequence>
<evidence type="ECO:0000313" key="1">
    <source>
        <dbReference type="EMBL" id="GAB1220125.1"/>
    </source>
</evidence>